<evidence type="ECO:0000313" key="2">
    <source>
        <dbReference type="Proteomes" id="UP001358586"/>
    </source>
</evidence>
<evidence type="ECO:0000313" key="1">
    <source>
        <dbReference type="EMBL" id="KAK5839448.1"/>
    </source>
</evidence>
<dbReference type="Proteomes" id="UP001358586">
    <property type="component" value="Chromosome 3"/>
</dbReference>
<name>A0ABR0QKF4_GOSAR</name>
<comment type="caution">
    <text evidence="1">The sequence shown here is derived from an EMBL/GenBank/DDBJ whole genome shotgun (WGS) entry which is preliminary data.</text>
</comment>
<organism evidence="1 2">
    <name type="scientific">Gossypium arboreum</name>
    <name type="common">Tree cotton</name>
    <name type="synonym">Gossypium nanking</name>
    <dbReference type="NCBI Taxonomy" id="29729"/>
    <lineage>
        <taxon>Eukaryota</taxon>
        <taxon>Viridiplantae</taxon>
        <taxon>Streptophyta</taxon>
        <taxon>Embryophyta</taxon>
        <taxon>Tracheophyta</taxon>
        <taxon>Spermatophyta</taxon>
        <taxon>Magnoliopsida</taxon>
        <taxon>eudicotyledons</taxon>
        <taxon>Gunneridae</taxon>
        <taxon>Pentapetalae</taxon>
        <taxon>rosids</taxon>
        <taxon>malvids</taxon>
        <taxon>Malvales</taxon>
        <taxon>Malvaceae</taxon>
        <taxon>Malvoideae</taxon>
        <taxon>Gossypium</taxon>
    </lineage>
</organism>
<gene>
    <name evidence="1" type="ORF">PVK06_008239</name>
</gene>
<keyword evidence="2" id="KW-1185">Reference proteome</keyword>
<sequence>MNNDDFDTIHRHIHLSLSNCWRALVPASATYDPSRSKASALALFLRYLHAILAHTLIGQRESTDVVNTHDAYFLWSMENEHIFDLAYFIALTIRHQTERHRKGVISINPYVTRLAQYFGLLNTGVQAYSLTLISQMSSQCIFSMLYMRMIERRHGVDPPQYRLVQPAEEEDLEDITDDVPPCQEDPPSQPPPIHYLVHVATSYSDISERLTRFEQRCF</sequence>
<reference evidence="1 2" key="1">
    <citation type="submission" date="2023-03" db="EMBL/GenBank/DDBJ databases">
        <title>WGS of Gossypium arboreum.</title>
        <authorList>
            <person name="Yu D."/>
        </authorList>
    </citation>
    <scope>NUCLEOTIDE SEQUENCE [LARGE SCALE GENOMIC DNA]</scope>
    <source>
        <tissue evidence="1">Leaf</tissue>
    </source>
</reference>
<protein>
    <submittedName>
        <fullName evidence="1">Uncharacterized protein</fullName>
    </submittedName>
</protein>
<dbReference type="EMBL" id="JARKNE010000003">
    <property type="protein sequence ID" value="KAK5839448.1"/>
    <property type="molecule type" value="Genomic_DNA"/>
</dbReference>
<accession>A0ABR0QKF4</accession>
<proteinExistence type="predicted"/>